<comment type="function">
    <text evidence="7">Involved in DNA repair and RecF pathway recombination.</text>
</comment>
<dbReference type="Proteomes" id="UP000192343">
    <property type="component" value="Unassembled WGS sequence"/>
</dbReference>
<evidence type="ECO:0000256" key="3">
    <source>
        <dbReference type="ARBA" id="ARBA00022763"/>
    </source>
</evidence>
<dbReference type="AlphaFoldDB" id="A0A1Y1RWB7"/>
<dbReference type="InterPro" id="IPR003717">
    <property type="entry name" value="RecO"/>
</dbReference>
<dbReference type="PANTHER" id="PTHR33991:SF1">
    <property type="entry name" value="DNA REPAIR PROTEIN RECO"/>
    <property type="match status" value="1"/>
</dbReference>
<evidence type="ECO:0000313" key="9">
    <source>
        <dbReference type="EMBL" id="ORC34467.1"/>
    </source>
</evidence>
<proteinExistence type="inferred from homology"/>
<comment type="similarity">
    <text evidence="1 7">Belongs to the RecO family.</text>
</comment>
<dbReference type="Pfam" id="PF11967">
    <property type="entry name" value="RecO_N"/>
    <property type="match status" value="1"/>
</dbReference>
<keyword evidence="3 7" id="KW-0227">DNA damage</keyword>
<feature type="domain" description="DNA replication/recombination mediator RecO N-terminal" evidence="8">
    <location>
        <begin position="6"/>
        <end position="82"/>
    </location>
</feature>
<comment type="caution">
    <text evidence="9">The sequence shown here is derived from an EMBL/GenBank/DDBJ whole genome shotgun (WGS) entry which is preliminary data.</text>
</comment>
<dbReference type="HAMAP" id="MF_00201">
    <property type="entry name" value="RecO"/>
    <property type="match status" value="1"/>
</dbReference>
<accession>A0A1Y1RWB7</accession>
<evidence type="ECO:0000256" key="7">
    <source>
        <dbReference type="HAMAP-Rule" id="MF_00201"/>
    </source>
</evidence>
<dbReference type="InterPro" id="IPR037278">
    <property type="entry name" value="ARFGAP/RecO"/>
</dbReference>
<gene>
    <name evidence="7" type="primary">recO</name>
    <name evidence="9" type="ORF">B4O97_12560</name>
</gene>
<dbReference type="GO" id="GO:0006310">
    <property type="term" value="P:DNA recombination"/>
    <property type="evidence" value="ECO:0007669"/>
    <property type="project" value="UniProtKB-UniRule"/>
</dbReference>
<dbReference type="RefSeq" id="WP_083051298.1">
    <property type="nucleotide sequence ID" value="NZ_MWQY01000013.1"/>
</dbReference>
<evidence type="ECO:0000256" key="4">
    <source>
        <dbReference type="ARBA" id="ARBA00023172"/>
    </source>
</evidence>
<dbReference type="Gene3D" id="1.20.1440.120">
    <property type="entry name" value="Recombination protein O, C-terminal domain"/>
    <property type="match status" value="1"/>
</dbReference>
<protein>
    <recommendedName>
        <fullName evidence="2 7">DNA repair protein RecO</fullName>
    </recommendedName>
    <alternativeName>
        <fullName evidence="6 7">Recombination protein O</fullName>
    </alternativeName>
</protein>
<dbReference type="PANTHER" id="PTHR33991">
    <property type="entry name" value="DNA REPAIR PROTEIN RECO"/>
    <property type="match status" value="1"/>
</dbReference>
<evidence type="ECO:0000259" key="8">
    <source>
        <dbReference type="Pfam" id="PF11967"/>
    </source>
</evidence>
<dbReference type="NCBIfam" id="TIGR00613">
    <property type="entry name" value="reco"/>
    <property type="match status" value="1"/>
</dbReference>
<dbReference type="EMBL" id="MWQY01000013">
    <property type="protein sequence ID" value="ORC34467.1"/>
    <property type="molecule type" value="Genomic_DNA"/>
</dbReference>
<dbReference type="STRING" id="1963862.B4O97_12560"/>
<dbReference type="SUPFAM" id="SSF57863">
    <property type="entry name" value="ArfGap/RecO-like zinc finger"/>
    <property type="match status" value="1"/>
</dbReference>
<dbReference type="InterPro" id="IPR042242">
    <property type="entry name" value="RecO_C"/>
</dbReference>
<evidence type="ECO:0000313" key="10">
    <source>
        <dbReference type="Proteomes" id="UP000192343"/>
    </source>
</evidence>
<keyword evidence="5 7" id="KW-0234">DNA repair</keyword>
<dbReference type="SUPFAM" id="SSF50249">
    <property type="entry name" value="Nucleic acid-binding proteins"/>
    <property type="match status" value="1"/>
</dbReference>
<dbReference type="GO" id="GO:0043590">
    <property type="term" value="C:bacterial nucleoid"/>
    <property type="evidence" value="ECO:0007669"/>
    <property type="project" value="TreeGrafter"/>
</dbReference>
<organism evidence="9 10">
    <name type="scientific">Marispirochaeta aestuarii</name>
    <dbReference type="NCBI Taxonomy" id="1963862"/>
    <lineage>
        <taxon>Bacteria</taxon>
        <taxon>Pseudomonadati</taxon>
        <taxon>Spirochaetota</taxon>
        <taxon>Spirochaetia</taxon>
        <taxon>Spirochaetales</taxon>
        <taxon>Spirochaetaceae</taxon>
        <taxon>Marispirochaeta</taxon>
    </lineage>
</organism>
<dbReference type="GO" id="GO:0006302">
    <property type="term" value="P:double-strand break repair"/>
    <property type="evidence" value="ECO:0007669"/>
    <property type="project" value="TreeGrafter"/>
</dbReference>
<name>A0A1Y1RWB7_9SPIO</name>
<dbReference type="Pfam" id="PF02565">
    <property type="entry name" value="RecO_C"/>
    <property type="match status" value="1"/>
</dbReference>
<reference evidence="9 10" key="1">
    <citation type="submission" date="2017-03" db="EMBL/GenBank/DDBJ databases">
        <title>Draft Genome sequence of Marispirochaeta sp. strain JC444.</title>
        <authorList>
            <person name="Shivani Y."/>
            <person name="Subhash Y."/>
            <person name="Sasikala C."/>
            <person name="Ramana C."/>
        </authorList>
    </citation>
    <scope>NUCLEOTIDE SEQUENCE [LARGE SCALE GENOMIC DNA]</scope>
    <source>
        <strain evidence="9 10">JC444</strain>
    </source>
</reference>
<dbReference type="Gene3D" id="2.40.50.140">
    <property type="entry name" value="Nucleic acid-binding proteins"/>
    <property type="match status" value="1"/>
</dbReference>
<keyword evidence="10" id="KW-1185">Reference proteome</keyword>
<sequence length="254" mass="28015">MSRASVTEALILRASRVGEYHKQLLLLTPDTGLVKALAFGAFKGKSRLVSASDPYSHARIHLYRNPVRDLLKITDIEVIHTYEGLRNDLERSYAAALLAELVAASYGGGGPDYRYPFGLLRRCLMVLETGDARAGRRTVFQFLLRFLLHAGFLGSPGECGRCGVDFSPSQEVFFYSRDGELMCGSCAVEGSLPVSPGVRRHMEGASKFPLSRALEIGTDTSLEQGLVRLLRDLLQITLNLQLKSFEIYFGLPVV</sequence>
<dbReference type="InterPro" id="IPR012340">
    <property type="entry name" value="NA-bd_OB-fold"/>
</dbReference>
<evidence type="ECO:0000256" key="2">
    <source>
        <dbReference type="ARBA" id="ARBA00021310"/>
    </source>
</evidence>
<evidence type="ECO:0000256" key="6">
    <source>
        <dbReference type="ARBA" id="ARBA00033409"/>
    </source>
</evidence>
<evidence type="ECO:0000256" key="5">
    <source>
        <dbReference type="ARBA" id="ARBA00023204"/>
    </source>
</evidence>
<evidence type="ECO:0000256" key="1">
    <source>
        <dbReference type="ARBA" id="ARBA00007452"/>
    </source>
</evidence>
<dbReference type="OrthoDB" id="368293at2"/>
<dbReference type="InterPro" id="IPR022572">
    <property type="entry name" value="DNA_rep/recomb_RecO_N"/>
</dbReference>
<keyword evidence="4 7" id="KW-0233">DNA recombination</keyword>